<keyword evidence="2" id="KW-1185">Reference proteome</keyword>
<dbReference type="Proteomes" id="UP000768646">
    <property type="component" value="Unassembled WGS sequence"/>
</dbReference>
<accession>A0ACB7CEJ4</accession>
<evidence type="ECO:0000313" key="2">
    <source>
        <dbReference type="Proteomes" id="UP000768646"/>
    </source>
</evidence>
<sequence>MDNNTEFHDDDDICHINNHLINFKTKKLKNQLNVPSNKNYINQSKNQDNSLFPKNEVQSINSKNENDRKAKNFKLTNSIPTKTISPKKTKQYVNNKYKKILSSKQSYLLSDMNIESPFNIKHIQSSIEQKDHSNNNIFTKSPRTPDKNISNVLYFSKEESYQDNTWNFLNDIDSSPLRTPKSQQRIIDSLECDKLKSPSHIKTPKSEEISTNLSSPISINNDFKSSKTHRNLSISDNLIDVSDIQNTYAKQRSFVRESVNNMEYFFSSYNTDFKNCFNNESSPDDSEPHNLNIKNIHELRESGISKKSLDEVQYLVDGLNKCNTLRLRQSCYIELAKKMNKTEFSRNFRSGNFCHQLLENSKKDTDTIILYCTLFILCLIFQDKKCAYALVSDDTVFEIIFLGLSYNKDIIKLCDSKDYKIDTFIHDSFIDLIKTIKSSSIHLNYTEESSCYILSINAIKNITFLPIRKTSNHLEKMASFSYISTLYDIIDEICKESKVNKQIYTIKIIINAIEQCSFLMNSDIYMKRISTIITLLTSDLFNNSEERYKSHIFQSSLRLLINLTNNNSSICDEVAHSEFIQMLINFIISTKKEYLNSSQTLDNILLSLGLLINIIEKGSKFSHILEQYGILHIYIYICSPKTDTKNTLMGLVTIDKLINTFTEWRECSYSTENNVATGYLAILLTHLSLKNRDSKDNFLSKYIREKLPDNSYKIIIEFLQEFAQFNIEIEKEASGTFGMKSSGIGNEIQKISEILNDLELKLIMCK</sequence>
<dbReference type="EMBL" id="JABTEG010000001">
    <property type="protein sequence ID" value="KAG4306013.1"/>
    <property type="molecule type" value="Genomic_DNA"/>
</dbReference>
<gene>
    <name evidence="1" type="ORF">PORY_000001</name>
</gene>
<reference evidence="1 2" key="1">
    <citation type="journal article" date="2021" name="Commun. Biol.">
        <title>Genomic insights into the host specific adaptation of the Pneumocystis genus.</title>
        <authorList>
            <person name="Cisse O.H."/>
            <person name="Ma L."/>
            <person name="Dekker J.P."/>
            <person name="Khil P.P."/>
            <person name="Youn J.-H."/>
            <person name="Brenchley J.M."/>
            <person name="Blair R."/>
            <person name="Pahar B."/>
            <person name="Chabe M."/>
            <person name="Van Rompay K.K.A."/>
            <person name="Keesler R."/>
            <person name="Sukura A."/>
            <person name="Hirsch V."/>
            <person name="Kutty G."/>
            <person name="Liu Y."/>
            <person name="Peng L."/>
            <person name="Chen J."/>
            <person name="Song J."/>
            <person name="Weissenbacher-Lang C."/>
            <person name="Xu J."/>
            <person name="Upham N.S."/>
            <person name="Stajich J.E."/>
            <person name="Cuomo C.A."/>
            <person name="Cushion M.T."/>
            <person name="Kovacs J.A."/>
        </authorList>
    </citation>
    <scope>NUCLEOTIDE SEQUENCE [LARGE SCALE GENOMIC DNA]</scope>
    <source>
        <strain evidence="1 2">RABM</strain>
    </source>
</reference>
<protein>
    <submittedName>
        <fullName evidence="1">Uncharacterized protein</fullName>
    </submittedName>
</protein>
<comment type="caution">
    <text evidence="1">The sequence shown here is derived from an EMBL/GenBank/DDBJ whole genome shotgun (WGS) entry which is preliminary data.</text>
</comment>
<organism evidence="1 2">
    <name type="scientific">Pneumocystis oryctolagi</name>
    <dbReference type="NCBI Taxonomy" id="42067"/>
    <lineage>
        <taxon>Eukaryota</taxon>
        <taxon>Fungi</taxon>
        <taxon>Dikarya</taxon>
        <taxon>Ascomycota</taxon>
        <taxon>Taphrinomycotina</taxon>
        <taxon>Pneumocystomycetes</taxon>
        <taxon>Pneumocystaceae</taxon>
        <taxon>Pneumocystis</taxon>
    </lineage>
</organism>
<proteinExistence type="predicted"/>
<name>A0ACB7CEJ4_9ASCO</name>
<evidence type="ECO:0000313" key="1">
    <source>
        <dbReference type="EMBL" id="KAG4306013.1"/>
    </source>
</evidence>